<proteinExistence type="predicted"/>
<keyword evidence="4" id="KW-1185">Reference proteome</keyword>
<gene>
    <name evidence="3" type="ORF">GCM10009827_095090</name>
</gene>
<comment type="caution">
    <text evidence="3">The sequence shown here is derived from an EMBL/GenBank/DDBJ whole genome shotgun (WGS) entry which is preliminary data.</text>
</comment>
<feature type="region of interest" description="Disordered" evidence="1">
    <location>
        <begin position="345"/>
        <end position="367"/>
    </location>
</feature>
<protein>
    <submittedName>
        <fullName evidence="3">Uncharacterized protein</fullName>
    </submittedName>
</protein>
<accession>A0ABN2CJD0</accession>
<evidence type="ECO:0000256" key="2">
    <source>
        <dbReference type="SAM" id="Phobius"/>
    </source>
</evidence>
<keyword evidence="2" id="KW-0812">Transmembrane</keyword>
<sequence>MTEELVDRAPRVRCHECGSDRVFAVCHHCQRPMCDHHSPLAYRQGGTLVRMPGGSAEEARPASKELAGLHLGGLREAVYHCKDHVHMVRGSLMPWVYAGAGAAVLGLLLLCVAAKFGLFLILTGGLVGGGAWLLDRAMATRIVRPPLPLVPQVNTVELLERLSGYVRLEDGEYTSTVESLTGQLTAEMSANEGHAALRAYRRKFGVPAAEPVPFSGGYLMLQGDVGLAFRAGQAPVLSGGTGVSIGGESADEHELFPADPQLPQRESTLAIDYEVQDRRSPREIPLWIVPSLVPASDRRALEIDLHWNRLGPEREQRLSLAVFDLIELEVPASWGTVESSAPGQVAIGRSGGRRTIRWKQLPPPQPGARSLTLQLRFERPITEVPESTDPDDDGSRSRLTLSGKVEATFEGLLSGVTGVGVYLPGGGPGHSPLPKTQTKVAVTFDASLRSIRYQDDRVVPDENHESDLAQGRHRADEFHGVLPDSRTVAELTNAISSDGYYVKSVVEHPPFRDDVRMGVVNRVWDIAGRMYVGLFPMDFDINLRGDEMAVQDGFTGNTVVQVTVKGAYAKGTLVDSRESSGTTGAVMDLADATVETDLQGDELLRRIEDTWVSLHTRVTDLLAARAERTVRRHALPGAAEKIHHGELVDTVPEHVVRADPMPAVSATAVPMQTGSMQTGSMPTVPVPAAPVPVAPVPVASNGGPAPGDRRAELVRQREAADDAVINGRINEDTHGRIVARIESELSRLEASR</sequence>
<keyword evidence="2" id="KW-1133">Transmembrane helix</keyword>
<organism evidence="3 4">
    <name type="scientific">Dactylosporangium maewongense</name>
    <dbReference type="NCBI Taxonomy" id="634393"/>
    <lineage>
        <taxon>Bacteria</taxon>
        <taxon>Bacillati</taxon>
        <taxon>Actinomycetota</taxon>
        <taxon>Actinomycetes</taxon>
        <taxon>Micromonosporales</taxon>
        <taxon>Micromonosporaceae</taxon>
        <taxon>Dactylosporangium</taxon>
    </lineage>
</organism>
<reference evidence="3 4" key="1">
    <citation type="journal article" date="2019" name="Int. J. Syst. Evol. Microbiol.">
        <title>The Global Catalogue of Microorganisms (GCM) 10K type strain sequencing project: providing services to taxonomists for standard genome sequencing and annotation.</title>
        <authorList>
            <consortium name="The Broad Institute Genomics Platform"/>
            <consortium name="The Broad Institute Genome Sequencing Center for Infectious Disease"/>
            <person name="Wu L."/>
            <person name="Ma J."/>
        </authorList>
    </citation>
    <scope>NUCLEOTIDE SEQUENCE [LARGE SCALE GENOMIC DNA]</scope>
    <source>
        <strain evidence="3 4">JCM 15933</strain>
    </source>
</reference>
<keyword evidence="2" id="KW-0472">Membrane</keyword>
<feature type="transmembrane region" description="Helical" evidence="2">
    <location>
        <begin position="92"/>
        <end position="110"/>
    </location>
</feature>
<name>A0ABN2CJD0_9ACTN</name>
<feature type="transmembrane region" description="Helical" evidence="2">
    <location>
        <begin position="116"/>
        <end position="134"/>
    </location>
</feature>
<evidence type="ECO:0000313" key="4">
    <source>
        <dbReference type="Proteomes" id="UP001501470"/>
    </source>
</evidence>
<dbReference type="Proteomes" id="UP001501470">
    <property type="component" value="Unassembled WGS sequence"/>
</dbReference>
<dbReference type="EMBL" id="BAAAQD010000028">
    <property type="protein sequence ID" value="GAA1559079.1"/>
    <property type="molecule type" value="Genomic_DNA"/>
</dbReference>
<dbReference type="RefSeq" id="WP_344511382.1">
    <property type="nucleotide sequence ID" value="NZ_BAAAQD010000028.1"/>
</dbReference>
<evidence type="ECO:0000313" key="3">
    <source>
        <dbReference type="EMBL" id="GAA1559079.1"/>
    </source>
</evidence>
<evidence type="ECO:0000256" key="1">
    <source>
        <dbReference type="SAM" id="MobiDB-lite"/>
    </source>
</evidence>